<evidence type="ECO:0000313" key="2">
    <source>
        <dbReference type="EMBL" id="WIM05039.1"/>
    </source>
</evidence>
<dbReference type="EMBL" id="CP107246">
    <property type="protein sequence ID" value="WIM05039.1"/>
    <property type="molecule type" value="Genomic_DNA"/>
</dbReference>
<name>A0AA49IXU4_9PROT</name>
<accession>A0AA49IXU4</accession>
<feature type="compositionally biased region" description="Polar residues" evidence="1">
    <location>
        <begin position="1"/>
        <end position="15"/>
    </location>
</feature>
<dbReference type="NCBIfam" id="TIGR04164">
    <property type="entry name" value="cobo_pep"/>
    <property type="match status" value="1"/>
</dbReference>
<dbReference type="AlphaFoldDB" id="A0AA49IXU4"/>
<dbReference type="InterPro" id="IPR026421">
    <property type="entry name" value="Mod_peptide_prec_CbpA"/>
</dbReference>
<evidence type="ECO:0000256" key="1">
    <source>
        <dbReference type="SAM" id="MobiDB-lite"/>
    </source>
</evidence>
<feature type="region of interest" description="Disordered" evidence="1">
    <location>
        <begin position="1"/>
        <end position="23"/>
    </location>
</feature>
<gene>
    <name evidence="2" type="primary">cbpA</name>
    <name evidence="2" type="ORF">OHM77_10075</name>
</gene>
<dbReference type="Proteomes" id="UP001234916">
    <property type="component" value="Chromosome"/>
</dbReference>
<dbReference type="KEGG" id="npv:OHM77_10075"/>
<sequence>MTTIVAQQDQINANTAPQPAAAPAPQPAIIASRRSCDADGVGLSHYILMDRKPTQ</sequence>
<proteinExistence type="predicted"/>
<reference evidence="2" key="1">
    <citation type="journal article" date="2023" name="Nat. Microbiol.">
        <title>Enrichment and characterization of a nitric oxide-reducing microbial community in a continuous bioreactor.</title>
        <authorList>
            <person name="Garrido-Amador P."/>
            <person name="Stortenbeker N."/>
            <person name="Wessels H.J.C.T."/>
            <person name="Speth D.R."/>
            <person name="Garcia-Heredia I."/>
            <person name="Kartal B."/>
        </authorList>
    </citation>
    <scope>NUCLEOTIDE SEQUENCE</scope>
    <source>
        <strain evidence="2">MAG1</strain>
    </source>
</reference>
<organism evidence="2">
    <name type="scientific">Candidatus Nitricoxidivorans perseverans</name>
    <dbReference type="NCBI Taxonomy" id="2975601"/>
    <lineage>
        <taxon>Bacteria</taxon>
        <taxon>Pseudomonadati</taxon>
        <taxon>Pseudomonadota</taxon>
        <taxon>Betaproteobacteria</taxon>
        <taxon>Nitrosomonadales</taxon>
        <taxon>Sterolibacteriaceae</taxon>
        <taxon>Candidatus Nitricoxidivorans</taxon>
    </lineage>
</organism>
<protein>
    <submittedName>
        <fullName evidence="2">Modified peptide CbpA</fullName>
    </submittedName>
</protein>